<name>A0AAD5Z3A1_9POAL</name>
<organism evidence="6 7">
    <name type="scientific">Rhynchospora tenuis</name>
    <dbReference type="NCBI Taxonomy" id="198213"/>
    <lineage>
        <taxon>Eukaryota</taxon>
        <taxon>Viridiplantae</taxon>
        <taxon>Streptophyta</taxon>
        <taxon>Embryophyta</taxon>
        <taxon>Tracheophyta</taxon>
        <taxon>Spermatophyta</taxon>
        <taxon>Magnoliopsida</taxon>
        <taxon>Liliopsida</taxon>
        <taxon>Poales</taxon>
        <taxon>Cyperaceae</taxon>
        <taxon>Cyperoideae</taxon>
        <taxon>Rhynchosporeae</taxon>
        <taxon>Rhynchospora</taxon>
    </lineage>
</organism>
<dbReference type="GO" id="GO:0008270">
    <property type="term" value="F:zinc ion binding"/>
    <property type="evidence" value="ECO:0007669"/>
    <property type="project" value="UniProtKB-KW"/>
</dbReference>
<dbReference type="PANTHER" id="PTHR42647:SF12">
    <property type="entry name" value="BOI-RELATED E3 UBIQUITIN-PROTEIN LIGASE 2-RELATED"/>
    <property type="match status" value="1"/>
</dbReference>
<dbReference type="Proteomes" id="UP001210211">
    <property type="component" value="Unassembled WGS sequence"/>
</dbReference>
<dbReference type="Pfam" id="PF13920">
    <property type="entry name" value="zf-C3HC4_3"/>
    <property type="match status" value="1"/>
</dbReference>
<dbReference type="InterPro" id="IPR001841">
    <property type="entry name" value="Znf_RING"/>
</dbReference>
<reference evidence="6 7" key="1">
    <citation type="journal article" date="2022" name="Cell">
        <title>Repeat-based holocentromeres influence genome architecture and karyotype evolution.</title>
        <authorList>
            <person name="Hofstatter P.G."/>
            <person name="Thangavel G."/>
            <person name="Lux T."/>
            <person name="Neumann P."/>
            <person name="Vondrak T."/>
            <person name="Novak P."/>
            <person name="Zhang M."/>
            <person name="Costa L."/>
            <person name="Castellani M."/>
            <person name="Scott A."/>
            <person name="Toegelov H."/>
            <person name="Fuchs J."/>
            <person name="Mata-Sucre Y."/>
            <person name="Dias Y."/>
            <person name="Vanzela A.L.L."/>
            <person name="Huettel B."/>
            <person name="Almeida C.C.S."/>
            <person name="Simkova H."/>
            <person name="Souza G."/>
            <person name="Pedrosa-Harand A."/>
            <person name="Macas J."/>
            <person name="Mayer K.F.X."/>
            <person name="Houben A."/>
            <person name="Marques A."/>
        </authorList>
    </citation>
    <scope>NUCLEOTIDE SEQUENCE [LARGE SCALE GENOMIC DNA]</scope>
    <source>
        <strain evidence="6">RhyTen1mFocal</strain>
    </source>
</reference>
<keyword evidence="1" id="KW-0479">Metal-binding</keyword>
<comment type="caution">
    <text evidence="6">The sequence shown here is derived from an EMBL/GenBank/DDBJ whole genome shotgun (WGS) entry which is preliminary data.</text>
</comment>
<dbReference type="AlphaFoldDB" id="A0AAD5Z3A1"/>
<dbReference type="GO" id="GO:0004842">
    <property type="term" value="F:ubiquitin-protein transferase activity"/>
    <property type="evidence" value="ECO:0007669"/>
    <property type="project" value="TreeGrafter"/>
</dbReference>
<keyword evidence="2 4" id="KW-0863">Zinc-finger</keyword>
<dbReference type="Gene3D" id="3.30.40.10">
    <property type="entry name" value="Zinc/RING finger domain, C3HC4 (zinc finger)"/>
    <property type="match status" value="1"/>
</dbReference>
<feature type="domain" description="RING-type" evidence="5">
    <location>
        <begin position="181"/>
        <end position="217"/>
    </location>
</feature>
<dbReference type="EMBL" id="JAMRDG010000002">
    <property type="protein sequence ID" value="KAJ3685404.1"/>
    <property type="molecule type" value="Genomic_DNA"/>
</dbReference>
<evidence type="ECO:0000256" key="4">
    <source>
        <dbReference type="PROSITE-ProRule" id="PRU00175"/>
    </source>
</evidence>
<evidence type="ECO:0000313" key="6">
    <source>
        <dbReference type="EMBL" id="KAJ3685404.1"/>
    </source>
</evidence>
<proteinExistence type="predicted"/>
<evidence type="ECO:0000256" key="2">
    <source>
        <dbReference type="ARBA" id="ARBA00022771"/>
    </source>
</evidence>
<gene>
    <name evidence="6" type="ORF">LUZ61_014568</name>
</gene>
<sequence length="230" mass="26599">MAVEGHHSHLVRYKSGDMATNYNVNTNAVSRKRPRDALCQLSNLHMNQEMFEINNIVLQHVEMDKRELQELLQWQKNRFTRAILSGFLKKIKIKDEETKRMVQANIVLEEQLKQHVVEAQQWRILAQSNEMTANMLRTDLEHVLANRREEKENRYIDTAESCCSGGERQEGKELNTITRVCRCCQEKAASVLILPCRHLCLCDSCVIDRFVVTCPACGADRRGVFKVNLV</sequence>
<evidence type="ECO:0000313" key="7">
    <source>
        <dbReference type="Proteomes" id="UP001210211"/>
    </source>
</evidence>
<evidence type="ECO:0000256" key="1">
    <source>
        <dbReference type="ARBA" id="ARBA00022723"/>
    </source>
</evidence>
<dbReference type="PROSITE" id="PS50089">
    <property type="entry name" value="ZF_RING_2"/>
    <property type="match status" value="1"/>
</dbReference>
<dbReference type="InterPro" id="IPR013083">
    <property type="entry name" value="Znf_RING/FYVE/PHD"/>
</dbReference>
<evidence type="ECO:0000259" key="5">
    <source>
        <dbReference type="PROSITE" id="PS50089"/>
    </source>
</evidence>
<dbReference type="CDD" id="cd16649">
    <property type="entry name" value="mRING-HC-C3HC5_CGRF1-like"/>
    <property type="match status" value="1"/>
</dbReference>
<dbReference type="GO" id="GO:0043067">
    <property type="term" value="P:regulation of programmed cell death"/>
    <property type="evidence" value="ECO:0007669"/>
    <property type="project" value="TreeGrafter"/>
</dbReference>
<evidence type="ECO:0000256" key="3">
    <source>
        <dbReference type="ARBA" id="ARBA00022833"/>
    </source>
</evidence>
<keyword evidence="7" id="KW-1185">Reference proteome</keyword>
<protein>
    <recommendedName>
        <fullName evidence="5">RING-type domain-containing protein</fullName>
    </recommendedName>
</protein>
<dbReference type="PANTHER" id="PTHR42647">
    <property type="entry name" value="SBP (S-RIBONUCLEASE BINDING PROTEIN) FAMILY PROTEIN"/>
    <property type="match status" value="1"/>
</dbReference>
<keyword evidence="3" id="KW-0862">Zinc</keyword>
<accession>A0AAD5Z3A1</accession>
<dbReference type="PIRSF" id="PIRSF036836">
    <property type="entry name" value="RNase_bind_SBP1"/>
    <property type="match status" value="1"/>
</dbReference>